<name>A0A9D4SXM3_RHISA</name>
<evidence type="ECO:0000256" key="1">
    <source>
        <dbReference type="SAM" id="MobiDB-lite"/>
    </source>
</evidence>
<gene>
    <name evidence="2" type="ORF">HPB52_016733</name>
</gene>
<dbReference type="AlphaFoldDB" id="A0A9D4SXM3"/>
<accession>A0A9D4SXM3</accession>
<sequence length="274" mass="28989">MIVADGLVQSFKCKGTVNETVKVLVDNTCVGEVFGVDPDIHLEDITSNISSSVGIISCTRRGNTLRVTFEGTTAPEELLLFKQRRAVRACLSRPLQCTRCGVYGHAAATCSRDRHCLRCGRGHTEGPCTAENPRCLNCKGRHPANEPRCSSWQLQRQTAFILATSGGKLTRRQALEKAQVAAQAKRNGAPAASTTRPGHSFRDALRDSGTPASNTTPPAKGSTSAAPTGDTKDSVMTALAAALRALLDSVVCDSPAREMCAAALAAHQAIAHHG</sequence>
<reference evidence="2" key="2">
    <citation type="submission" date="2021-09" db="EMBL/GenBank/DDBJ databases">
        <authorList>
            <person name="Jia N."/>
            <person name="Wang J."/>
            <person name="Shi W."/>
            <person name="Du L."/>
            <person name="Sun Y."/>
            <person name="Zhan W."/>
            <person name="Jiang J."/>
            <person name="Wang Q."/>
            <person name="Zhang B."/>
            <person name="Ji P."/>
            <person name="Sakyi L.B."/>
            <person name="Cui X."/>
            <person name="Yuan T."/>
            <person name="Jiang B."/>
            <person name="Yang W."/>
            <person name="Lam T.T.-Y."/>
            <person name="Chang Q."/>
            <person name="Ding S."/>
            <person name="Wang X."/>
            <person name="Zhu J."/>
            <person name="Ruan X."/>
            <person name="Zhao L."/>
            <person name="Wei J."/>
            <person name="Que T."/>
            <person name="Du C."/>
            <person name="Cheng J."/>
            <person name="Dai P."/>
            <person name="Han X."/>
            <person name="Huang E."/>
            <person name="Gao Y."/>
            <person name="Liu J."/>
            <person name="Shao H."/>
            <person name="Ye R."/>
            <person name="Li L."/>
            <person name="Wei W."/>
            <person name="Wang X."/>
            <person name="Wang C."/>
            <person name="Huo Q."/>
            <person name="Li W."/>
            <person name="Guo W."/>
            <person name="Chen H."/>
            <person name="Chen S."/>
            <person name="Zhou L."/>
            <person name="Zhou L."/>
            <person name="Ni X."/>
            <person name="Tian J."/>
            <person name="Zhou Y."/>
            <person name="Sheng Y."/>
            <person name="Liu T."/>
            <person name="Pan Y."/>
            <person name="Xia L."/>
            <person name="Li J."/>
            <person name="Zhao F."/>
            <person name="Cao W."/>
        </authorList>
    </citation>
    <scope>NUCLEOTIDE SEQUENCE</scope>
    <source>
        <strain evidence="2">Rsan-2018</strain>
        <tissue evidence="2">Larvae</tissue>
    </source>
</reference>
<organism evidence="2 3">
    <name type="scientific">Rhipicephalus sanguineus</name>
    <name type="common">Brown dog tick</name>
    <name type="synonym">Ixodes sanguineus</name>
    <dbReference type="NCBI Taxonomy" id="34632"/>
    <lineage>
        <taxon>Eukaryota</taxon>
        <taxon>Metazoa</taxon>
        <taxon>Ecdysozoa</taxon>
        <taxon>Arthropoda</taxon>
        <taxon>Chelicerata</taxon>
        <taxon>Arachnida</taxon>
        <taxon>Acari</taxon>
        <taxon>Parasitiformes</taxon>
        <taxon>Ixodida</taxon>
        <taxon>Ixodoidea</taxon>
        <taxon>Ixodidae</taxon>
        <taxon>Rhipicephalinae</taxon>
        <taxon>Rhipicephalus</taxon>
        <taxon>Rhipicephalus</taxon>
    </lineage>
</organism>
<reference evidence="2" key="1">
    <citation type="journal article" date="2020" name="Cell">
        <title>Large-Scale Comparative Analyses of Tick Genomes Elucidate Their Genetic Diversity and Vector Capacities.</title>
        <authorList>
            <consortium name="Tick Genome and Microbiome Consortium (TIGMIC)"/>
            <person name="Jia N."/>
            <person name="Wang J."/>
            <person name="Shi W."/>
            <person name="Du L."/>
            <person name="Sun Y."/>
            <person name="Zhan W."/>
            <person name="Jiang J.F."/>
            <person name="Wang Q."/>
            <person name="Zhang B."/>
            <person name="Ji P."/>
            <person name="Bell-Sakyi L."/>
            <person name="Cui X.M."/>
            <person name="Yuan T.T."/>
            <person name="Jiang B.G."/>
            <person name="Yang W.F."/>
            <person name="Lam T.T."/>
            <person name="Chang Q.C."/>
            <person name="Ding S.J."/>
            <person name="Wang X.J."/>
            <person name="Zhu J.G."/>
            <person name="Ruan X.D."/>
            <person name="Zhao L."/>
            <person name="Wei J.T."/>
            <person name="Ye R.Z."/>
            <person name="Que T.C."/>
            <person name="Du C.H."/>
            <person name="Zhou Y.H."/>
            <person name="Cheng J.X."/>
            <person name="Dai P.F."/>
            <person name="Guo W.B."/>
            <person name="Han X.H."/>
            <person name="Huang E.J."/>
            <person name="Li L.F."/>
            <person name="Wei W."/>
            <person name="Gao Y.C."/>
            <person name="Liu J.Z."/>
            <person name="Shao H.Z."/>
            <person name="Wang X."/>
            <person name="Wang C.C."/>
            <person name="Yang T.C."/>
            <person name="Huo Q.B."/>
            <person name="Li W."/>
            <person name="Chen H.Y."/>
            <person name="Chen S.E."/>
            <person name="Zhou L.G."/>
            <person name="Ni X.B."/>
            <person name="Tian J.H."/>
            <person name="Sheng Y."/>
            <person name="Liu T."/>
            <person name="Pan Y.S."/>
            <person name="Xia L.Y."/>
            <person name="Li J."/>
            <person name="Zhao F."/>
            <person name="Cao W.C."/>
        </authorList>
    </citation>
    <scope>NUCLEOTIDE SEQUENCE</scope>
    <source>
        <strain evidence="2">Rsan-2018</strain>
    </source>
</reference>
<evidence type="ECO:0000313" key="3">
    <source>
        <dbReference type="Proteomes" id="UP000821837"/>
    </source>
</evidence>
<dbReference type="EMBL" id="JABSTV010001250">
    <property type="protein sequence ID" value="KAH7957261.1"/>
    <property type="molecule type" value="Genomic_DNA"/>
</dbReference>
<feature type="region of interest" description="Disordered" evidence="1">
    <location>
        <begin position="181"/>
        <end position="231"/>
    </location>
</feature>
<feature type="compositionally biased region" description="Polar residues" evidence="1">
    <location>
        <begin position="210"/>
        <end position="226"/>
    </location>
</feature>
<keyword evidence="3" id="KW-1185">Reference proteome</keyword>
<evidence type="ECO:0000313" key="2">
    <source>
        <dbReference type="EMBL" id="KAH7957261.1"/>
    </source>
</evidence>
<dbReference type="Proteomes" id="UP000821837">
    <property type="component" value="Unassembled WGS sequence"/>
</dbReference>
<protein>
    <recommendedName>
        <fullName evidence="4">CCHC-type domain-containing protein</fullName>
    </recommendedName>
</protein>
<evidence type="ECO:0008006" key="4">
    <source>
        <dbReference type="Google" id="ProtNLM"/>
    </source>
</evidence>
<proteinExistence type="predicted"/>
<comment type="caution">
    <text evidence="2">The sequence shown here is derived from an EMBL/GenBank/DDBJ whole genome shotgun (WGS) entry which is preliminary data.</text>
</comment>